<dbReference type="Pfam" id="PF09923">
    <property type="entry name" value="DUF2155"/>
    <property type="match status" value="1"/>
</dbReference>
<evidence type="ECO:0000256" key="2">
    <source>
        <dbReference type="SAM" id="SignalP"/>
    </source>
</evidence>
<proteinExistence type="predicted"/>
<dbReference type="EMBL" id="FOQH01000014">
    <property type="protein sequence ID" value="SFJ11153.1"/>
    <property type="molecule type" value="Genomic_DNA"/>
</dbReference>
<accession>A0A1I3NPC9</accession>
<gene>
    <name evidence="3" type="ORF">SAMN05216258_11419</name>
</gene>
<feature type="chain" id="PRO_5011487339" description="DUF2155 domain-containing protein" evidence="2">
    <location>
        <begin position="31"/>
        <end position="233"/>
    </location>
</feature>
<feature type="region of interest" description="Disordered" evidence="1">
    <location>
        <begin position="88"/>
        <end position="127"/>
    </location>
</feature>
<sequence length="233" mass="25332">MTLGPIRIPRRWRPRAGLLLALAVSAPALALAQAQGATSPTISLAQAPSGIETWTERRAAPESALPGAQGAALQNTQGPMGLEEVTPGRDVPAGDRGSLNDNFRQVPRDEAGRLREYEPPKPERRPSVAMEGARLKVLDKMTGQVDEIDLKVGETRVEDRLELALLTCRAPEEDVRQDAFAYLEIRDLREDAPRFAGWMFASSPALSAMDHARYDVWVLSCNARPGEASPGSE</sequence>
<dbReference type="RefSeq" id="WP_092865090.1">
    <property type="nucleotide sequence ID" value="NZ_FOQH01000014.1"/>
</dbReference>
<dbReference type="InterPro" id="IPR019225">
    <property type="entry name" value="DUF2155"/>
</dbReference>
<protein>
    <recommendedName>
        <fullName evidence="5">DUF2155 domain-containing protein</fullName>
    </recommendedName>
</protein>
<reference evidence="3 4" key="1">
    <citation type="submission" date="2016-10" db="EMBL/GenBank/DDBJ databases">
        <authorList>
            <person name="de Groot N.N."/>
        </authorList>
    </citation>
    <scope>NUCLEOTIDE SEQUENCE [LARGE SCALE GENOMIC DNA]</scope>
    <source>
        <strain evidence="3 4">CGMCC 1.11030</strain>
    </source>
</reference>
<evidence type="ECO:0008006" key="5">
    <source>
        <dbReference type="Google" id="ProtNLM"/>
    </source>
</evidence>
<dbReference type="OrthoDB" id="9810376at2"/>
<keyword evidence="2" id="KW-0732">Signal</keyword>
<dbReference type="Proteomes" id="UP000199377">
    <property type="component" value="Unassembled WGS sequence"/>
</dbReference>
<dbReference type="STRING" id="1114924.SAMN05216258_11419"/>
<feature type="compositionally biased region" description="Basic and acidic residues" evidence="1">
    <location>
        <begin position="106"/>
        <end position="126"/>
    </location>
</feature>
<feature type="signal peptide" evidence="2">
    <location>
        <begin position="1"/>
        <end position="30"/>
    </location>
</feature>
<name>A0A1I3NPC9_9RHOB</name>
<dbReference type="AlphaFoldDB" id="A0A1I3NPC9"/>
<organism evidence="3 4">
    <name type="scientific">Albimonas pacifica</name>
    <dbReference type="NCBI Taxonomy" id="1114924"/>
    <lineage>
        <taxon>Bacteria</taxon>
        <taxon>Pseudomonadati</taxon>
        <taxon>Pseudomonadota</taxon>
        <taxon>Alphaproteobacteria</taxon>
        <taxon>Rhodobacterales</taxon>
        <taxon>Paracoccaceae</taxon>
        <taxon>Albimonas</taxon>
    </lineage>
</organism>
<evidence type="ECO:0000313" key="3">
    <source>
        <dbReference type="EMBL" id="SFJ11153.1"/>
    </source>
</evidence>
<keyword evidence="4" id="KW-1185">Reference proteome</keyword>
<evidence type="ECO:0000256" key="1">
    <source>
        <dbReference type="SAM" id="MobiDB-lite"/>
    </source>
</evidence>
<evidence type="ECO:0000313" key="4">
    <source>
        <dbReference type="Proteomes" id="UP000199377"/>
    </source>
</evidence>